<dbReference type="PANTHER" id="PTHR34512">
    <property type="entry name" value="CELL SURFACE PROTEIN"/>
    <property type="match status" value="1"/>
</dbReference>
<dbReference type="InterPro" id="IPR003961">
    <property type="entry name" value="FN3_dom"/>
</dbReference>
<dbReference type="SMART" id="SM00564">
    <property type="entry name" value="PQQ"/>
    <property type="match status" value="6"/>
</dbReference>
<dbReference type="InterPro" id="IPR002372">
    <property type="entry name" value="PQQ_rpt_dom"/>
</dbReference>
<organism evidence="2 3">
    <name type="scientific">Muribaculum intestinale</name>
    <dbReference type="NCBI Taxonomy" id="1796646"/>
    <lineage>
        <taxon>Bacteria</taxon>
        <taxon>Pseudomonadati</taxon>
        <taxon>Bacteroidota</taxon>
        <taxon>Bacteroidia</taxon>
        <taxon>Bacteroidales</taxon>
        <taxon>Muribaculaceae</taxon>
        <taxon>Muribaculum</taxon>
    </lineage>
</organism>
<dbReference type="RefSeq" id="WP_068959736.1">
    <property type="nucleotide sequence ID" value="NZ_CP015402.2"/>
</dbReference>
<dbReference type="KEGG" id="pary:A4V02_00280"/>
<dbReference type="InterPro" id="IPR015943">
    <property type="entry name" value="WD40/YVTN_repeat-like_dom_sf"/>
</dbReference>
<evidence type="ECO:0000259" key="1">
    <source>
        <dbReference type="PROSITE" id="PS50853"/>
    </source>
</evidence>
<reference evidence="3" key="1">
    <citation type="submission" date="2016-04" db="EMBL/GenBank/DDBJ databases">
        <title>Complete Genome Sequences of Twelve Strains of a Stable Defined Moderately Diverse Mouse Microbiota 2 (sDMDMm2).</title>
        <authorList>
            <person name="Uchimura Y."/>
            <person name="Wyss M."/>
            <person name="Brugiroux S."/>
            <person name="Limenitakis J.P."/>
            <person name="Stecher B."/>
            <person name="McCoy K.D."/>
            <person name="Macpherson A.J."/>
        </authorList>
    </citation>
    <scope>NUCLEOTIDE SEQUENCE [LARGE SCALE GENOMIC DNA]</scope>
    <source>
        <strain evidence="3">YL27</strain>
    </source>
</reference>
<dbReference type="SUPFAM" id="SSF49265">
    <property type="entry name" value="Fibronectin type III"/>
    <property type="match status" value="1"/>
</dbReference>
<dbReference type="Gene3D" id="2.40.10.480">
    <property type="match status" value="1"/>
</dbReference>
<dbReference type="CDD" id="cd00063">
    <property type="entry name" value="FN3"/>
    <property type="match status" value="2"/>
</dbReference>
<feature type="domain" description="Fibronectin type-III" evidence="1">
    <location>
        <begin position="125"/>
        <end position="214"/>
    </location>
</feature>
<dbReference type="PROSITE" id="PS50853">
    <property type="entry name" value="FN3"/>
    <property type="match status" value="1"/>
</dbReference>
<dbReference type="InterPro" id="IPR036116">
    <property type="entry name" value="FN3_sf"/>
</dbReference>
<gene>
    <name evidence="2" type="ORF">A4V02_00280</name>
</gene>
<dbReference type="STRING" id="1796646.A4V02_00280"/>
<dbReference type="Pfam" id="PF13360">
    <property type="entry name" value="PQQ_2"/>
    <property type="match status" value="1"/>
</dbReference>
<sequence length="673" mass="72636">MKKLINILMLAGMLVGFTGCWDDEVVEAGAPRPQVENLKAVPGDEEAVVTWTMPKGWNPSDFIITYKTPESETVSYRTGKLGEYTYTIGSLVNDYQYSFDIQAVYGDLISGAVTAIAKPSTSRFPVADLTADATSEMVVLTWTRPSLLVKGYTLTYFSENNPSDIRTMNLAADIETVTVDRLTNDINYTFTLVAEYDRGQSAPATVKAMPTLAIPYYVSTTETAVGMPVHFTFNREAYTNAGNVTWTFPGNIVKSGDEIDYAFTSAGTQTVKLSAQIGTATREWNIEMNVREYAIWNTEWVQDGTNWNGFKGTCPVFSPDGSTLYIITFNKVTVLYAFDIASGAKKWQYEPAAKSGSYNMLTVNPVNGDIYFGTQTAGQFYCVNNEGNLRWTFTEAQSMQAAAPAVNAAGTVVYIGDRAGNAFAIDAATGAKKWGVSLGTQCAGLLVNGNELVVGTNGTAIFFLNAETGAETAKITLEKKMTDISGFAVAADKRTVYVPQNNGCMSKIDITGHTVLIDSKVCTSASPNNMYEPVVAPNGDVFVGSKDSYAYCFDSNLNEKWNYKGLDGNNAFNYSHPCVDTEGNFYITSGQKGNKLFVFSPTGNLISDTRIGNDTDAADKQMGGNNLLNGVVYSALVGDKGINGKLVGIGVGYDRAPGWSTHGGDLCGSCCIK</sequence>
<dbReference type="Gene3D" id="2.130.10.10">
    <property type="entry name" value="YVTN repeat-like/Quinoprotein amine dehydrogenase"/>
    <property type="match status" value="2"/>
</dbReference>
<proteinExistence type="predicted"/>
<dbReference type="AlphaFoldDB" id="A0A1B1S6B2"/>
<keyword evidence="3" id="KW-1185">Reference proteome</keyword>
<dbReference type="InterPro" id="IPR013783">
    <property type="entry name" value="Ig-like_fold"/>
</dbReference>
<evidence type="ECO:0000313" key="2">
    <source>
        <dbReference type="EMBL" id="ANU62336.1"/>
    </source>
</evidence>
<dbReference type="Proteomes" id="UP000186351">
    <property type="component" value="Chromosome"/>
</dbReference>
<dbReference type="EMBL" id="CP015402">
    <property type="protein sequence ID" value="ANU62336.1"/>
    <property type="molecule type" value="Genomic_DNA"/>
</dbReference>
<evidence type="ECO:0000313" key="3">
    <source>
        <dbReference type="Proteomes" id="UP000186351"/>
    </source>
</evidence>
<name>A0A1B1S6B2_9BACT</name>
<dbReference type="OrthoDB" id="1116290at2"/>
<protein>
    <recommendedName>
        <fullName evidence="1">Fibronectin type-III domain-containing protein</fullName>
    </recommendedName>
</protein>
<dbReference type="PANTHER" id="PTHR34512:SF30">
    <property type="entry name" value="OUTER MEMBRANE PROTEIN ASSEMBLY FACTOR BAMB"/>
    <property type="match status" value="1"/>
</dbReference>
<dbReference type="InterPro" id="IPR011659">
    <property type="entry name" value="WD40"/>
</dbReference>
<accession>A0A1Z2XFH0</accession>
<dbReference type="Pfam" id="PF00041">
    <property type="entry name" value="fn3"/>
    <property type="match status" value="1"/>
</dbReference>
<dbReference type="Gene3D" id="2.60.40.10">
    <property type="entry name" value="Immunoglobulins"/>
    <property type="match status" value="2"/>
</dbReference>
<accession>A0A1B1S6B2</accession>
<dbReference type="Pfam" id="PF07676">
    <property type="entry name" value="PD40"/>
    <property type="match status" value="1"/>
</dbReference>
<dbReference type="InterPro" id="IPR018391">
    <property type="entry name" value="PQQ_b-propeller_rpt"/>
</dbReference>
<dbReference type="SMART" id="SM00060">
    <property type="entry name" value="FN3"/>
    <property type="match status" value="2"/>
</dbReference>
<dbReference type="GeneID" id="65535272"/>
<dbReference type="SUPFAM" id="SSF69322">
    <property type="entry name" value="Tricorn protease domain 2"/>
    <property type="match status" value="1"/>
</dbReference>
<dbReference type="PROSITE" id="PS51257">
    <property type="entry name" value="PROKAR_LIPOPROTEIN"/>
    <property type="match status" value="1"/>
</dbReference>